<dbReference type="SMART" id="SM01117">
    <property type="entry name" value="Cyt-b5"/>
    <property type="match status" value="1"/>
</dbReference>
<dbReference type="STRING" id="1071381.G8BPA6"/>
<comment type="similarity">
    <text evidence="1">Belongs to the cytochrome b5 family. MAPR subfamily.</text>
</comment>
<dbReference type="Pfam" id="PF00173">
    <property type="entry name" value="Cyt-b5"/>
    <property type="match status" value="1"/>
</dbReference>
<keyword evidence="2" id="KW-0472">Membrane</keyword>
<dbReference type="Gene3D" id="3.10.120.10">
    <property type="entry name" value="Cytochrome b5-like heme/steroid binding domain"/>
    <property type="match status" value="1"/>
</dbReference>
<keyword evidence="5" id="KW-1185">Reference proteome</keyword>
<dbReference type="GeneID" id="11535076"/>
<sequence>MTQGISDKKTDEIISRTDEVEIKFRPSDYLRMLIGIILFTSIISKLSTGRFIVYPLSNGTTKNNLEISSFWYDNYQNVPIAFSESDLKQYSGDSVSERIVLSIKGNVFDVTRGARFYGKWGPYKKFSGKDCSNVFGYNSWDLSSLSKECNSNISELSTVELERIDSWLSFFKRKYPYIGYVRYDD</sequence>
<dbReference type="eggNOG" id="KOG1110">
    <property type="taxonomic scope" value="Eukaryota"/>
</dbReference>
<dbReference type="EMBL" id="HE612857">
    <property type="protein sequence ID" value="CCE61837.1"/>
    <property type="molecule type" value="Genomic_DNA"/>
</dbReference>
<keyword evidence="2" id="KW-1133">Transmembrane helix</keyword>
<dbReference type="AlphaFoldDB" id="G8BPA6"/>
<dbReference type="InterPro" id="IPR036400">
    <property type="entry name" value="Cyt_B5-like_heme/steroid_sf"/>
</dbReference>
<evidence type="ECO:0000313" key="5">
    <source>
        <dbReference type="Proteomes" id="UP000005666"/>
    </source>
</evidence>
<feature type="transmembrane region" description="Helical" evidence="2">
    <location>
        <begin position="29"/>
        <end position="47"/>
    </location>
</feature>
<organism evidence="4 5">
    <name type="scientific">Tetrapisispora phaffii (strain ATCC 24235 / CBS 4417 / NBRC 1672 / NRRL Y-8282 / UCD 70-5)</name>
    <name type="common">Yeast</name>
    <name type="synonym">Fabospora phaffii</name>
    <dbReference type="NCBI Taxonomy" id="1071381"/>
    <lineage>
        <taxon>Eukaryota</taxon>
        <taxon>Fungi</taxon>
        <taxon>Dikarya</taxon>
        <taxon>Ascomycota</taxon>
        <taxon>Saccharomycotina</taxon>
        <taxon>Saccharomycetes</taxon>
        <taxon>Saccharomycetales</taxon>
        <taxon>Saccharomycetaceae</taxon>
        <taxon>Tetrapisispora</taxon>
    </lineage>
</organism>
<dbReference type="GO" id="GO:0016020">
    <property type="term" value="C:membrane"/>
    <property type="evidence" value="ECO:0007669"/>
    <property type="project" value="TreeGrafter"/>
</dbReference>
<dbReference type="RefSeq" id="XP_003684271.1">
    <property type="nucleotide sequence ID" value="XM_003684223.1"/>
</dbReference>
<dbReference type="Proteomes" id="UP000005666">
    <property type="component" value="Chromosome 2"/>
</dbReference>
<accession>G8BPA6</accession>
<dbReference type="HOGENOM" id="CLU_070889_2_1_1"/>
<dbReference type="PANTHER" id="PTHR10281">
    <property type="entry name" value="MEMBRANE-ASSOCIATED PROGESTERONE RECEPTOR COMPONENT-RELATED"/>
    <property type="match status" value="1"/>
</dbReference>
<dbReference type="PANTHER" id="PTHR10281:SF114">
    <property type="entry name" value="AER144CP"/>
    <property type="match status" value="1"/>
</dbReference>
<protein>
    <recommendedName>
        <fullName evidence="3">Cytochrome b5 heme-binding domain-containing protein</fullName>
    </recommendedName>
</protein>
<feature type="domain" description="Cytochrome b5 heme-binding" evidence="3">
    <location>
        <begin position="82"/>
        <end position="182"/>
    </location>
</feature>
<dbReference type="KEGG" id="tpf:TPHA_0B01630"/>
<reference evidence="4 5" key="1">
    <citation type="journal article" date="2011" name="Proc. Natl. Acad. Sci. U.S.A.">
        <title>Evolutionary erosion of yeast sex chromosomes by mating-type switching accidents.</title>
        <authorList>
            <person name="Gordon J.L."/>
            <person name="Armisen D."/>
            <person name="Proux-Wera E."/>
            <person name="Oheigeartaigh S.S."/>
            <person name="Byrne K.P."/>
            <person name="Wolfe K.H."/>
        </authorList>
    </citation>
    <scope>NUCLEOTIDE SEQUENCE [LARGE SCALE GENOMIC DNA]</scope>
    <source>
        <strain evidence="5">ATCC 24235 / CBS 4417 / NBRC 1672 / NRRL Y-8282 / UCD 70-5</strain>
    </source>
</reference>
<gene>
    <name evidence="4" type="primary">TPHA0B01630</name>
    <name evidence="4" type="ordered locus">TPHA_0B01630</name>
</gene>
<name>G8BPA6_TETPH</name>
<dbReference type="InterPro" id="IPR050577">
    <property type="entry name" value="MAPR/NEUFC/NENF-like"/>
</dbReference>
<dbReference type="InterPro" id="IPR001199">
    <property type="entry name" value="Cyt_B5-like_heme/steroid-bd"/>
</dbReference>
<evidence type="ECO:0000256" key="1">
    <source>
        <dbReference type="ARBA" id="ARBA00038357"/>
    </source>
</evidence>
<evidence type="ECO:0000256" key="2">
    <source>
        <dbReference type="SAM" id="Phobius"/>
    </source>
</evidence>
<dbReference type="GO" id="GO:0012505">
    <property type="term" value="C:endomembrane system"/>
    <property type="evidence" value="ECO:0007669"/>
    <property type="project" value="TreeGrafter"/>
</dbReference>
<evidence type="ECO:0000259" key="3">
    <source>
        <dbReference type="SMART" id="SM01117"/>
    </source>
</evidence>
<dbReference type="SUPFAM" id="SSF55856">
    <property type="entry name" value="Cytochrome b5-like heme/steroid binding domain"/>
    <property type="match status" value="1"/>
</dbReference>
<evidence type="ECO:0000313" key="4">
    <source>
        <dbReference type="EMBL" id="CCE61837.1"/>
    </source>
</evidence>
<dbReference type="OMA" id="YGKWGAY"/>
<keyword evidence="2" id="KW-0812">Transmembrane</keyword>
<dbReference type="OrthoDB" id="10257697at2759"/>
<proteinExistence type="inferred from homology"/>